<proteinExistence type="predicted"/>
<dbReference type="OrthoDB" id="9803863at2"/>
<dbReference type="Gene3D" id="3.40.50.1700">
    <property type="entry name" value="Glycoside hydrolase family 3 C-terminal domain"/>
    <property type="match status" value="1"/>
</dbReference>
<sequence>MNSLPLSQDRIREGVDLSAPALCGPKPVPESIPVSADFGADDSVLVHLVLGTRAPRGHLPFDLPSSMTAVESHPEDVPFSTTDPLYRFGHGLSYEG</sequence>
<dbReference type="RefSeq" id="WP_127833382.1">
    <property type="nucleotide sequence ID" value="NZ_RZYA01000041.1"/>
</dbReference>
<dbReference type="SUPFAM" id="SSF52279">
    <property type="entry name" value="Beta-D-glucan exohydrolase, C-terminal domain"/>
    <property type="match status" value="1"/>
</dbReference>
<dbReference type="Proteomes" id="UP000283128">
    <property type="component" value="Unassembled WGS sequence"/>
</dbReference>
<organism evidence="2 3">
    <name type="scientific">Streptomyces antnestii</name>
    <dbReference type="NCBI Taxonomy" id="2494256"/>
    <lineage>
        <taxon>Bacteria</taxon>
        <taxon>Bacillati</taxon>
        <taxon>Actinomycetota</taxon>
        <taxon>Actinomycetes</taxon>
        <taxon>Kitasatosporales</taxon>
        <taxon>Streptomycetaceae</taxon>
        <taxon>Streptomyces</taxon>
    </lineage>
</organism>
<dbReference type="GO" id="GO:0005975">
    <property type="term" value="P:carbohydrate metabolic process"/>
    <property type="evidence" value="ECO:0007669"/>
    <property type="project" value="InterPro"/>
</dbReference>
<gene>
    <name evidence="2" type="ORF">EOT10_40550</name>
</gene>
<keyword evidence="3" id="KW-1185">Reference proteome</keyword>
<accession>A0A3S3U3F8</accession>
<evidence type="ECO:0000256" key="1">
    <source>
        <dbReference type="ARBA" id="ARBA00022801"/>
    </source>
</evidence>
<comment type="caution">
    <text evidence="2">The sequence shown here is derived from an EMBL/GenBank/DDBJ whole genome shotgun (WGS) entry which is preliminary data.</text>
</comment>
<keyword evidence="1" id="KW-0378">Hydrolase</keyword>
<dbReference type="GO" id="GO:0004553">
    <property type="term" value="F:hydrolase activity, hydrolyzing O-glycosyl compounds"/>
    <property type="evidence" value="ECO:0007669"/>
    <property type="project" value="InterPro"/>
</dbReference>
<evidence type="ECO:0000313" key="3">
    <source>
        <dbReference type="Proteomes" id="UP000283128"/>
    </source>
</evidence>
<dbReference type="InterPro" id="IPR036881">
    <property type="entry name" value="Glyco_hydro_3_C_sf"/>
</dbReference>
<dbReference type="EMBL" id="RZYA01000041">
    <property type="protein sequence ID" value="RVU14611.1"/>
    <property type="molecule type" value="Genomic_DNA"/>
</dbReference>
<name>A0A3S3U3F8_9ACTN</name>
<protein>
    <submittedName>
        <fullName evidence="2">Uncharacterized protein</fullName>
    </submittedName>
</protein>
<reference evidence="2 3" key="1">
    <citation type="submission" date="2019-01" db="EMBL/GenBank/DDBJ databases">
        <title>Genome sequences of Streptomyces and Rhizobium isolates collected from root and soil.</title>
        <authorList>
            <person name="Chhettri S."/>
            <person name="Sevigny J.L."/>
            <person name="Sen A."/>
            <person name="Ennis N."/>
            <person name="Tisa L."/>
        </authorList>
    </citation>
    <scope>NUCLEOTIDE SEQUENCE [LARGE SCALE GENOMIC DNA]</scope>
    <source>
        <strain evidence="2 3">San01</strain>
    </source>
</reference>
<evidence type="ECO:0000313" key="2">
    <source>
        <dbReference type="EMBL" id="RVU14611.1"/>
    </source>
</evidence>
<dbReference type="AlphaFoldDB" id="A0A3S3U3F8"/>